<feature type="binding site" evidence="6">
    <location>
        <position position="268"/>
    </location>
    <ligand>
        <name>Na(+)</name>
        <dbReference type="ChEBI" id="CHEBI:29101"/>
        <label>1</label>
    </ligand>
</feature>
<feature type="binding site" evidence="6">
    <location>
        <position position="39"/>
    </location>
    <ligand>
        <name>Na(+)</name>
        <dbReference type="ChEBI" id="CHEBI:29101"/>
        <label>1</label>
    </ligand>
</feature>
<feature type="transmembrane region" description="Helical" evidence="9">
    <location>
        <begin position="294"/>
        <end position="319"/>
    </location>
</feature>
<dbReference type="GO" id="GO:0046872">
    <property type="term" value="F:metal ion binding"/>
    <property type="evidence" value="ECO:0007669"/>
    <property type="project" value="UniProtKB-KW"/>
</dbReference>
<keyword evidence="5 9" id="KW-0472">Membrane</keyword>
<dbReference type="PROSITE" id="PS00754">
    <property type="entry name" value="NA_NEUROTRAN_SYMP_2"/>
    <property type="match status" value="1"/>
</dbReference>
<keyword evidence="2 7" id="KW-0813">Transport</keyword>
<feature type="transmembrane region" description="Helical" evidence="9">
    <location>
        <begin position="447"/>
        <end position="472"/>
    </location>
</feature>
<dbReference type="GO" id="GO:0006865">
    <property type="term" value="P:amino acid transport"/>
    <property type="evidence" value="ECO:0007669"/>
    <property type="project" value="TreeGrafter"/>
</dbReference>
<evidence type="ECO:0000313" key="10">
    <source>
        <dbReference type="Ensembl" id="ENSPMGP00000014279.1"/>
    </source>
</evidence>
<keyword evidence="3 7" id="KW-0812">Transmembrane</keyword>
<dbReference type="GO" id="GO:0015293">
    <property type="term" value="F:symporter activity"/>
    <property type="evidence" value="ECO:0007669"/>
    <property type="project" value="UniProtKB-KW"/>
</dbReference>
<feature type="transmembrane region" description="Helical" evidence="9">
    <location>
        <begin position="103"/>
        <end position="131"/>
    </location>
</feature>
<dbReference type="Pfam" id="PF00209">
    <property type="entry name" value="SNF"/>
    <property type="match status" value="1"/>
</dbReference>
<reference evidence="10" key="2">
    <citation type="submission" date="2025-09" db="UniProtKB">
        <authorList>
            <consortium name="Ensembl"/>
        </authorList>
    </citation>
    <scope>IDENTIFICATION</scope>
</reference>
<evidence type="ECO:0000256" key="5">
    <source>
        <dbReference type="ARBA" id="ARBA00023136"/>
    </source>
</evidence>
<feature type="transmembrane region" description="Helical" evidence="9">
    <location>
        <begin position="214"/>
        <end position="237"/>
    </location>
</feature>
<keyword evidence="11" id="KW-1185">Reference proteome</keyword>
<feature type="binding site" evidence="6">
    <location>
        <position position="40"/>
    </location>
    <ligand>
        <name>Na(+)</name>
        <dbReference type="ChEBI" id="CHEBI:29101"/>
        <label>1</label>
    </ligand>
</feature>
<dbReference type="Proteomes" id="UP000261520">
    <property type="component" value="Unplaced"/>
</dbReference>
<evidence type="ECO:0000256" key="2">
    <source>
        <dbReference type="ARBA" id="ARBA00022448"/>
    </source>
</evidence>
<evidence type="ECO:0000256" key="1">
    <source>
        <dbReference type="ARBA" id="ARBA00004141"/>
    </source>
</evidence>
<keyword evidence="6" id="KW-0915">Sodium</keyword>
<reference evidence="10" key="1">
    <citation type="submission" date="2025-08" db="UniProtKB">
        <authorList>
            <consortium name="Ensembl"/>
        </authorList>
    </citation>
    <scope>IDENTIFICATION</scope>
</reference>
<dbReference type="SUPFAM" id="SSF161070">
    <property type="entry name" value="SNF-like"/>
    <property type="match status" value="1"/>
</dbReference>
<feature type="transmembrane region" description="Helical" evidence="9">
    <location>
        <begin position="31"/>
        <end position="49"/>
    </location>
</feature>
<feature type="binding site" evidence="6">
    <location>
        <position position="417"/>
    </location>
    <ligand>
        <name>Na(+)</name>
        <dbReference type="ChEBI" id="CHEBI:29101"/>
        <label>1</label>
    </ligand>
</feature>
<dbReference type="AlphaFoldDB" id="A0A3B4ACC1"/>
<dbReference type="InterPro" id="IPR000175">
    <property type="entry name" value="Na/ntran_symport"/>
</dbReference>
<feature type="transmembrane region" description="Helical" evidence="9">
    <location>
        <begin position="522"/>
        <end position="541"/>
    </location>
</feature>
<feature type="transmembrane region" description="Helical" evidence="9">
    <location>
        <begin position="561"/>
        <end position="583"/>
    </location>
</feature>
<evidence type="ECO:0000256" key="9">
    <source>
        <dbReference type="SAM" id="Phobius"/>
    </source>
</evidence>
<evidence type="ECO:0000256" key="8">
    <source>
        <dbReference type="SAM" id="MobiDB-lite"/>
    </source>
</evidence>
<keyword evidence="7" id="KW-0769">Symport</keyword>
<sequence length="614" mass="69100">MVSEDECADHTMSGEAKDSEERPKWDNKVQYLLTCIGFAVGLGNVWRFPYLCQVYGGGAFLIPYAIALVFEGLPLLYLELAIGQRLRAGSVGVWTSISPYMGGLGVASLFVSFLVGLFYNMILAWILWYFFHSFQSPLPWTDCPLNSNHTGYIPACEDSTPVNYFWYRETLNISANIETSGGLQWWLVLCLASAWCLVYICFIRGIETIGKAIYVTVTFPYLVLTIFLIEALTLPGADDGLVYLFTPNWETLKNPQVWLDAATQIFFSLSLAFGGLIAFSSYNPQKNNCESDALIVGCVNSFTSLYASIPIFAILGFLANENYIDCQNSNILTLTNAFNIGDENITRQNYEEWFEHLNFSDPSKVESLQLKTCDLQTFLDQSASGTGLAFIVFTEAVIKMPGSQVWSVLFFVMLFMLGLSSMFGNLEGVLTPLLDLQVIPSWIPKELLTGLICLTSFGVGLIFTLGSGNYWLEIFNSYVGSLPLLIIAFFEIISVVYIYGIKRFIEDIEWMTGKRPNLFWRINWCVISPLMLLIVFLAYVFVESETTVTYQVWNPDYVSLIKNTICILLSVFPVLSIPLVSCFHTKQNKTKKSQKNSTTSWCVLSLFGCRSYFT</sequence>
<proteinExistence type="inferred from homology"/>
<feature type="region of interest" description="Disordered" evidence="8">
    <location>
        <begin position="1"/>
        <end position="21"/>
    </location>
</feature>
<evidence type="ECO:0000256" key="6">
    <source>
        <dbReference type="PIRSR" id="PIRSR600175-1"/>
    </source>
</evidence>
<protein>
    <recommendedName>
        <fullName evidence="7">Transporter</fullName>
    </recommendedName>
</protein>
<organism evidence="10 11">
    <name type="scientific">Periophthalmus magnuspinnatus</name>
    <dbReference type="NCBI Taxonomy" id="409849"/>
    <lineage>
        <taxon>Eukaryota</taxon>
        <taxon>Metazoa</taxon>
        <taxon>Chordata</taxon>
        <taxon>Craniata</taxon>
        <taxon>Vertebrata</taxon>
        <taxon>Euteleostomi</taxon>
        <taxon>Actinopterygii</taxon>
        <taxon>Neopterygii</taxon>
        <taxon>Teleostei</taxon>
        <taxon>Neoteleostei</taxon>
        <taxon>Acanthomorphata</taxon>
        <taxon>Gobiaria</taxon>
        <taxon>Gobiiformes</taxon>
        <taxon>Gobioidei</taxon>
        <taxon>Gobiidae</taxon>
        <taxon>Oxudercinae</taxon>
        <taxon>Periophthalmus</taxon>
    </lineage>
</organism>
<dbReference type="NCBIfam" id="NF037979">
    <property type="entry name" value="Na_transp"/>
    <property type="match status" value="1"/>
</dbReference>
<dbReference type="PANTHER" id="PTHR11616">
    <property type="entry name" value="SODIUM/CHLORIDE DEPENDENT TRANSPORTER"/>
    <property type="match status" value="1"/>
</dbReference>
<feature type="binding site" evidence="6">
    <location>
        <position position="421"/>
    </location>
    <ligand>
        <name>Na(+)</name>
        <dbReference type="ChEBI" id="CHEBI:29101"/>
        <label>1</label>
    </ligand>
</feature>
<dbReference type="PRINTS" id="PR00176">
    <property type="entry name" value="NANEUSMPORT"/>
</dbReference>
<feature type="transmembrane region" description="Helical" evidence="9">
    <location>
        <begin position="478"/>
        <end position="501"/>
    </location>
</feature>
<feature type="binding site" evidence="6">
    <location>
        <position position="44"/>
    </location>
    <ligand>
        <name>Na(+)</name>
        <dbReference type="ChEBI" id="CHEBI:29101"/>
        <label>2</label>
    </ligand>
</feature>
<dbReference type="GO" id="GO:0035725">
    <property type="term" value="P:sodium ion transmembrane transport"/>
    <property type="evidence" value="ECO:0007669"/>
    <property type="project" value="TreeGrafter"/>
</dbReference>
<dbReference type="InterPro" id="IPR037272">
    <property type="entry name" value="SNS_sf"/>
</dbReference>
<comment type="similarity">
    <text evidence="7">Belongs to the sodium:neurotransmitter symporter (SNF) (TC 2.A.22) family.</text>
</comment>
<feature type="transmembrane region" description="Helical" evidence="9">
    <location>
        <begin position="257"/>
        <end position="282"/>
    </location>
</feature>
<keyword evidence="4 9" id="KW-1133">Transmembrane helix</keyword>
<feature type="binding site" evidence="6">
    <location>
        <position position="37"/>
    </location>
    <ligand>
        <name>Na(+)</name>
        <dbReference type="ChEBI" id="CHEBI:29101"/>
        <label>1</label>
    </ligand>
</feature>
<dbReference type="PROSITE" id="PS50267">
    <property type="entry name" value="NA_NEUROTRAN_SYMP_3"/>
    <property type="match status" value="1"/>
</dbReference>
<feature type="transmembrane region" description="Helical" evidence="9">
    <location>
        <begin position="61"/>
        <end position="82"/>
    </location>
</feature>
<evidence type="ECO:0000256" key="7">
    <source>
        <dbReference type="RuleBase" id="RU003732"/>
    </source>
</evidence>
<evidence type="ECO:0000256" key="3">
    <source>
        <dbReference type="ARBA" id="ARBA00022692"/>
    </source>
</evidence>
<dbReference type="PROSITE" id="PS00610">
    <property type="entry name" value="NA_NEUROTRAN_SYMP_1"/>
    <property type="match status" value="1"/>
</dbReference>
<dbReference type="PANTHER" id="PTHR11616:SF109">
    <property type="entry name" value="INACTIVE SODIUM-DEPENDENT NEUTRAL AMINO ACID TRANSPORTER B(0)AT3"/>
    <property type="match status" value="1"/>
</dbReference>
<accession>A0A3B4ACC1</accession>
<evidence type="ECO:0000313" key="11">
    <source>
        <dbReference type="Proteomes" id="UP000261520"/>
    </source>
</evidence>
<comment type="subcellular location">
    <subcellularLocation>
        <location evidence="1">Membrane</location>
        <topology evidence="1">Multi-pass membrane protein</topology>
    </subcellularLocation>
</comment>
<name>A0A3B4ACC1_9GOBI</name>
<dbReference type="GO" id="GO:0005886">
    <property type="term" value="C:plasma membrane"/>
    <property type="evidence" value="ECO:0007669"/>
    <property type="project" value="TreeGrafter"/>
</dbReference>
<feature type="binding site" evidence="6">
    <location>
        <position position="300"/>
    </location>
    <ligand>
        <name>Na(+)</name>
        <dbReference type="ChEBI" id="CHEBI:29101"/>
        <label>1</label>
    </ligand>
</feature>
<dbReference type="Ensembl" id="ENSPMGT00000015236.1">
    <property type="protein sequence ID" value="ENSPMGP00000014279.1"/>
    <property type="gene ID" value="ENSPMGG00000011631.1"/>
</dbReference>
<feature type="transmembrane region" description="Helical" evidence="9">
    <location>
        <begin position="183"/>
        <end position="202"/>
    </location>
</feature>
<keyword evidence="6" id="KW-0479">Metal-binding</keyword>
<feature type="transmembrane region" description="Helical" evidence="9">
    <location>
        <begin position="405"/>
        <end position="426"/>
    </location>
</feature>
<evidence type="ECO:0000256" key="4">
    <source>
        <dbReference type="ARBA" id="ARBA00022989"/>
    </source>
</evidence>